<dbReference type="AlphaFoldDB" id="A0A3N2CX17"/>
<accession>A0A3N2CX17</accession>
<organism evidence="2 3">
    <name type="scientific">Nocardioides aurantiacus</name>
    <dbReference type="NCBI Taxonomy" id="86796"/>
    <lineage>
        <taxon>Bacteria</taxon>
        <taxon>Bacillati</taxon>
        <taxon>Actinomycetota</taxon>
        <taxon>Actinomycetes</taxon>
        <taxon>Propionibacteriales</taxon>
        <taxon>Nocardioidaceae</taxon>
        <taxon>Nocardioides</taxon>
    </lineage>
</organism>
<dbReference type="NCBIfam" id="TIGR02391">
    <property type="entry name" value="hypoth_ymh"/>
    <property type="match status" value="1"/>
</dbReference>
<evidence type="ECO:0000313" key="3">
    <source>
        <dbReference type="Proteomes" id="UP000281738"/>
    </source>
</evidence>
<evidence type="ECO:0000259" key="1">
    <source>
        <dbReference type="Pfam" id="PF09509"/>
    </source>
</evidence>
<keyword evidence="3" id="KW-1185">Reference proteome</keyword>
<feature type="domain" description="Conserved hypothetical protein CHP02391" evidence="1">
    <location>
        <begin position="138"/>
        <end position="249"/>
    </location>
</feature>
<dbReference type="EMBL" id="RKHO01000001">
    <property type="protein sequence ID" value="ROR91968.1"/>
    <property type="molecule type" value="Genomic_DNA"/>
</dbReference>
<reference evidence="2 3" key="1">
    <citation type="submission" date="2018-11" db="EMBL/GenBank/DDBJ databases">
        <title>Sequencing the genomes of 1000 actinobacteria strains.</title>
        <authorList>
            <person name="Klenk H.-P."/>
        </authorList>
    </citation>
    <scope>NUCLEOTIDE SEQUENCE [LARGE SCALE GENOMIC DNA]</scope>
    <source>
        <strain evidence="2 3">DSM 12652</strain>
    </source>
</reference>
<evidence type="ECO:0000313" key="2">
    <source>
        <dbReference type="EMBL" id="ROR91968.1"/>
    </source>
</evidence>
<comment type="caution">
    <text evidence="2">The sequence shown here is derived from an EMBL/GenBank/DDBJ whole genome shotgun (WGS) entry which is preliminary data.</text>
</comment>
<sequence length="257" mass="27561">MAVQVASCSVVMLGDLVSRSPTVVPMQLAYEDVRNLPLPNLSLRLLQSLSSEPNFNNIVQGFKQREPYGTPPPPDLDPMLARLSDAWSWLESHALVGPSAQNPPGGWHRVTRAGAEVAADPNAVAKVWAADRLAGDLHPALSSARSNFALGDYETASFAAMKAVEVEVRRVAGLPKESLGVNLMRKAFNPRDGALRDPGAEGGEQQATADLFAGAIGAYKNPASHRAVLFDDPVEVAEVIQLADLLLRIVQRAESRL</sequence>
<protein>
    <submittedName>
        <fullName evidence="2">Uncharacterized protein (TIGR02391 family)</fullName>
    </submittedName>
</protein>
<proteinExistence type="predicted"/>
<dbReference type="Proteomes" id="UP000281738">
    <property type="component" value="Unassembled WGS sequence"/>
</dbReference>
<dbReference type="Pfam" id="PF09509">
    <property type="entry name" value="Hypoth_Ymh"/>
    <property type="match status" value="1"/>
</dbReference>
<dbReference type="InterPro" id="IPR012654">
    <property type="entry name" value="CHP02391"/>
</dbReference>
<name>A0A3N2CX17_9ACTN</name>
<gene>
    <name evidence="2" type="ORF">EDD33_2849</name>
</gene>